<evidence type="ECO:0000313" key="1">
    <source>
        <dbReference type="EMBL" id="XAH75835.1"/>
    </source>
</evidence>
<gene>
    <name evidence="1" type="ORF">V6984_08795</name>
</gene>
<dbReference type="RefSeq" id="WP_342759411.1">
    <property type="nucleotide sequence ID" value="NZ_CP146256.1"/>
</dbReference>
<organism evidence="1 2">
    <name type="scientific">Kineothrix sedimenti</name>
    <dbReference type="NCBI Taxonomy" id="3123317"/>
    <lineage>
        <taxon>Bacteria</taxon>
        <taxon>Bacillati</taxon>
        <taxon>Bacillota</taxon>
        <taxon>Clostridia</taxon>
        <taxon>Lachnospirales</taxon>
        <taxon>Lachnospiraceae</taxon>
        <taxon>Kineothrix</taxon>
    </lineage>
</organism>
<dbReference type="Proteomes" id="UP001451571">
    <property type="component" value="Chromosome"/>
</dbReference>
<evidence type="ECO:0000313" key="2">
    <source>
        <dbReference type="Proteomes" id="UP001451571"/>
    </source>
</evidence>
<keyword evidence="2" id="KW-1185">Reference proteome</keyword>
<dbReference type="EMBL" id="CP146256">
    <property type="protein sequence ID" value="XAH75835.1"/>
    <property type="molecule type" value="Genomic_DNA"/>
</dbReference>
<proteinExistence type="predicted"/>
<sequence>MVRFEKLSATEKNYPFVDATLAAEYVNGTFGTVVNGVFTAGATGFYTIMNLEDGDDAKSDDYKINKDTPARIADLSIVSGQIVNITTAQLPASYAKGDKLVSVANGTLAVPGTAPTEKYLEVIEPTSYGCRAKIVK</sequence>
<name>A0ABZ3F127_9FIRM</name>
<accession>A0ABZ3F127</accession>
<protein>
    <submittedName>
        <fullName evidence="1">Uncharacterized protein</fullName>
    </submittedName>
</protein>
<reference evidence="1 2" key="1">
    <citation type="submission" date="2024-02" db="EMBL/GenBank/DDBJ databases">
        <title>Bacterial strain from lacustrine sediment.</title>
        <authorList>
            <person name="Petit C."/>
            <person name="Fadhlaoui K."/>
        </authorList>
    </citation>
    <scope>NUCLEOTIDE SEQUENCE [LARGE SCALE GENOMIC DNA]</scope>
    <source>
        <strain evidence="1 2">IPX-CK</strain>
    </source>
</reference>